<comment type="caution">
    <text evidence="10">The sequence shown here is derived from an EMBL/GenBank/DDBJ whole genome shotgun (WGS) entry which is preliminary data.</text>
</comment>
<gene>
    <name evidence="10" type="primary">MRS4_2</name>
    <name evidence="10" type="ORF">GGI19_005743</name>
</gene>
<evidence type="ECO:0000256" key="5">
    <source>
        <dbReference type="ARBA" id="ARBA00022989"/>
    </source>
</evidence>
<reference evidence="10" key="1">
    <citation type="submission" date="2022-07" db="EMBL/GenBank/DDBJ databases">
        <title>Phylogenomic reconstructions and comparative analyses of Kickxellomycotina fungi.</title>
        <authorList>
            <person name="Reynolds N.K."/>
            <person name="Stajich J.E."/>
            <person name="Barry K."/>
            <person name="Grigoriev I.V."/>
            <person name="Crous P."/>
            <person name="Smith M.E."/>
        </authorList>
    </citation>
    <scope>NUCLEOTIDE SEQUENCE</scope>
    <source>
        <strain evidence="10">BCRC 34297</strain>
    </source>
</reference>
<evidence type="ECO:0000256" key="2">
    <source>
        <dbReference type="ARBA" id="ARBA00006375"/>
    </source>
</evidence>
<evidence type="ECO:0000256" key="6">
    <source>
        <dbReference type="ARBA" id="ARBA00023128"/>
    </source>
</evidence>
<evidence type="ECO:0000313" key="10">
    <source>
        <dbReference type="EMBL" id="KAJ2749271.1"/>
    </source>
</evidence>
<evidence type="ECO:0000256" key="3">
    <source>
        <dbReference type="ARBA" id="ARBA00022448"/>
    </source>
</evidence>
<dbReference type="PANTHER" id="PTHR45758:SF4">
    <property type="entry name" value="MITOFERRIN-1"/>
    <property type="match status" value="1"/>
</dbReference>
<evidence type="ECO:0000256" key="7">
    <source>
        <dbReference type="ARBA" id="ARBA00023136"/>
    </source>
</evidence>
<keyword evidence="5" id="KW-1133">Transmembrane helix</keyword>
<dbReference type="EMBL" id="JANBUH010000832">
    <property type="protein sequence ID" value="KAJ2749271.1"/>
    <property type="molecule type" value="Genomic_DNA"/>
</dbReference>
<keyword evidence="7 8" id="KW-0472">Membrane</keyword>
<evidence type="ECO:0000256" key="1">
    <source>
        <dbReference type="ARBA" id="ARBA00004225"/>
    </source>
</evidence>
<keyword evidence="11" id="KW-1185">Reference proteome</keyword>
<protein>
    <submittedName>
        <fullName evidence="10">Fe(2+) transporter</fullName>
    </submittedName>
</protein>
<dbReference type="OrthoDB" id="43906at2759"/>
<dbReference type="Pfam" id="PF00153">
    <property type="entry name" value="Mito_carr"/>
    <property type="match status" value="2"/>
</dbReference>
<name>A0A9W8L8U9_9FUNG</name>
<organism evidence="10 11">
    <name type="scientific">Coemansia pectinata</name>
    <dbReference type="NCBI Taxonomy" id="1052879"/>
    <lineage>
        <taxon>Eukaryota</taxon>
        <taxon>Fungi</taxon>
        <taxon>Fungi incertae sedis</taxon>
        <taxon>Zoopagomycota</taxon>
        <taxon>Kickxellomycotina</taxon>
        <taxon>Kickxellomycetes</taxon>
        <taxon>Kickxellales</taxon>
        <taxon>Kickxellaceae</taxon>
        <taxon>Coemansia</taxon>
    </lineage>
</organism>
<dbReference type="PANTHER" id="PTHR45758">
    <property type="entry name" value="MITOFERRIN-1-RELATED"/>
    <property type="match status" value="1"/>
</dbReference>
<sequence length="173" mass="19309">MNPFDVIKQRMQLAGTGYRNIIDCASKVLRHEGLRAFYVSYPTTLMMNMPFQSIQFGCYDLFRRSLNPTGSYSPVTHVFAGGMAGAVAAALTTPIDCCKTLLQTRGASADLEVRAASSMATAARIIYKQQGLNGFTRGMKPRVIANFPATAISWTTYEYFKWVISRRDAKRHF</sequence>
<feature type="repeat" description="Solcar" evidence="8">
    <location>
        <begin position="72"/>
        <end position="163"/>
    </location>
</feature>
<dbReference type="InterPro" id="IPR023395">
    <property type="entry name" value="MCP_dom_sf"/>
</dbReference>
<dbReference type="Gene3D" id="1.50.40.10">
    <property type="entry name" value="Mitochondrial carrier domain"/>
    <property type="match status" value="1"/>
</dbReference>
<keyword evidence="4 8" id="KW-0812">Transmembrane</keyword>
<dbReference type="PROSITE" id="PS50920">
    <property type="entry name" value="SOLCAR"/>
    <property type="match status" value="2"/>
</dbReference>
<comment type="subcellular location">
    <subcellularLocation>
        <location evidence="1">Mitochondrion membrane</location>
        <topology evidence="1">Multi-pass membrane protein</topology>
    </subcellularLocation>
</comment>
<proteinExistence type="inferred from homology"/>
<dbReference type="AlphaFoldDB" id="A0A9W8L8U9"/>
<accession>A0A9W8L8U9</accession>
<dbReference type="GO" id="GO:0031966">
    <property type="term" value="C:mitochondrial membrane"/>
    <property type="evidence" value="ECO:0007669"/>
    <property type="project" value="UniProtKB-SubCell"/>
</dbReference>
<dbReference type="Proteomes" id="UP001140011">
    <property type="component" value="Unassembled WGS sequence"/>
</dbReference>
<evidence type="ECO:0000256" key="8">
    <source>
        <dbReference type="PROSITE-ProRule" id="PRU00282"/>
    </source>
</evidence>
<comment type="similarity">
    <text evidence="2 9">Belongs to the mitochondrial carrier (TC 2.A.29) family.</text>
</comment>
<feature type="repeat" description="Solcar" evidence="8">
    <location>
        <begin position="1"/>
        <end position="65"/>
    </location>
</feature>
<evidence type="ECO:0000256" key="9">
    <source>
        <dbReference type="RuleBase" id="RU000488"/>
    </source>
</evidence>
<evidence type="ECO:0000313" key="11">
    <source>
        <dbReference type="Proteomes" id="UP001140011"/>
    </source>
</evidence>
<dbReference type="GO" id="GO:0048250">
    <property type="term" value="P:iron import into the mitochondrion"/>
    <property type="evidence" value="ECO:0007669"/>
    <property type="project" value="TreeGrafter"/>
</dbReference>
<dbReference type="SUPFAM" id="SSF103506">
    <property type="entry name" value="Mitochondrial carrier"/>
    <property type="match status" value="1"/>
</dbReference>
<dbReference type="InterPro" id="IPR018108">
    <property type="entry name" value="MCP_transmembrane"/>
</dbReference>
<dbReference type="GO" id="GO:0015093">
    <property type="term" value="F:ferrous iron transmembrane transporter activity"/>
    <property type="evidence" value="ECO:0007669"/>
    <property type="project" value="TreeGrafter"/>
</dbReference>
<keyword evidence="6" id="KW-0496">Mitochondrion</keyword>
<evidence type="ECO:0000256" key="4">
    <source>
        <dbReference type="ARBA" id="ARBA00022692"/>
    </source>
</evidence>
<keyword evidence="3 9" id="KW-0813">Transport</keyword>